<dbReference type="Gene3D" id="1.10.630.10">
    <property type="entry name" value="Cytochrome P450"/>
    <property type="match status" value="1"/>
</dbReference>
<dbReference type="Proteomes" id="UP001630127">
    <property type="component" value="Unassembled WGS sequence"/>
</dbReference>
<dbReference type="GO" id="GO:0004497">
    <property type="term" value="F:monooxygenase activity"/>
    <property type="evidence" value="ECO:0007669"/>
    <property type="project" value="UniProtKB-KW"/>
</dbReference>
<keyword evidence="10" id="KW-0503">Monooxygenase</keyword>
<sequence>MGHVKNDEVSKGYGEGKAKIRRVCKGKRTIEEANIYNLKYLKMVIQETIRLHLAAPLIPRASRETYEGRGVAKGRKDEGDGGYGRRGMEKVVEERGRGKGDGGIRMEEREGGEQVARMGVGSFLLDGVVLGIDDLPSKPKFQFSWEFAMNNSRTKM</sequence>
<reference evidence="13 14" key="1">
    <citation type="submission" date="2024-11" db="EMBL/GenBank/DDBJ databases">
        <title>A near-complete genome assembly of Cinchona calisaya.</title>
        <authorList>
            <person name="Lian D.C."/>
            <person name="Zhao X.W."/>
            <person name="Wei L."/>
        </authorList>
    </citation>
    <scope>NUCLEOTIDE SEQUENCE [LARGE SCALE GENOMIC DNA]</scope>
    <source>
        <tissue evidence="13">Nenye</tissue>
    </source>
</reference>
<evidence type="ECO:0000313" key="13">
    <source>
        <dbReference type="EMBL" id="KAL3534447.1"/>
    </source>
</evidence>
<feature type="compositionally biased region" description="Basic and acidic residues" evidence="12">
    <location>
        <begin position="86"/>
        <end position="105"/>
    </location>
</feature>
<evidence type="ECO:0000256" key="12">
    <source>
        <dbReference type="SAM" id="MobiDB-lite"/>
    </source>
</evidence>
<evidence type="ECO:0000256" key="9">
    <source>
        <dbReference type="ARBA" id="ARBA00023004"/>
    </source>
</evidence>
<evidence type="ECO:0000256" key="8">
    <source>
        <dbReference type="ARBA" id="ARBA00023002"/>
    </source>
</evidence>
<accession>A0ABD3ATZ1</accession>
<comment type="subcellular location">
    <subcellularLocation>
        <location evidence="2">Membrane</location>
        <topology evidence="2">Single-pass membrane protein</topology>
    </subcellularLocation>
</comment>
<dbReference type="InterPro" id="IPR036396">
    <property type="entry name" value="Cyt_P450_sf"/>
</dbReference>
<evidence type="ECO:0000256" key="5">
    <source>
        <dbReference type="ARBA" id="ARBA00022692"/>
    </source>
</evidence>
<evidence type="ECO:0000256" key="2">
    <source>
        <dbReference type="ARBA" id="ARBA00004167"/>
    </source>
</evidence>
<evidence type="ECO:0000256" key="7">
    <source>
        <dbReference type="ARBA" id="ARBA00022989"/>
    </source>
</evidence>
<keyword evidence="5" id="KW-0812">Transmembrane</keyword>
<dbReference type="SUPFAM" id="SSF48264">
    <property type="entry name" value="Cytochrome P450"/>
    <property type="match status" value="1"/>
</dbReference>
<dbReference type="InterPro" id="IPR052306">
    <property type="entry name" value="CYP450_71D"/>
</dbReference>
<comment type="caution">
    <text evidence="13">The sequence shown here is derived from an EMBL/GenBank/DDBJ whole genome shotgun (WGS) entry which is preliminary data.</text>
</comment>
<keyword evidence="9" id="KW-0408">Iron</keyword>
<evidence type="ECO:0000256" key="4">
    <source>
        <dbReference type="ARBA" id="ARBA00022617"/>
    </source>
</evidence>
<dbReference type="PANTHER" id="PTHR47953">
    <property type="entry name" value="OS08G0105600 PROTEIN"/>
    <property type="match status" value="1"/>
</dbReference>
<comment type="cofactor">
    <cofactor evidence="1">
        <name>heme</name>
        <dbReference type="ChEBI" id="CHEBI:30413"/>
    </cofactor>
</comment>
<organism evidence="13 14">
    <name type="scientific">Cinchona calisaya</name>
    <dbReference type="NCBI Taxonomy" id="153742"/>
    <lineage>
        <taxon>Eukaryota</taxon>
        <taxon>Viridiplantae</taxon>
        <taxon>Streptophyta</taxon>
        <taxon>Embryophyta</taxon>
        <taxon>Tracheophyta</taxon>
        <taxon>Spermatophyta</taxon>
        <taxon>Magnoliopsida</taxon>
        <taxon>eudicotyledons</taxon>
        <taxon>Gunneridae</taxon>
        <taxon>Pentapetalae</taxon>
        <taxon>asterids</taxon>
        <taxon>lamiids</taxon>
        <taxon>Gentianales</taxon>
        <taxon>Rubiaceae</taxon>
        <taxon>Cinchonoideae</taxon>
        <taxon>Cinchoneae</taxon>
        <taxon>Cinchona</taxon>
    </lineage>
</organism>
<dbReference type="AlphaFoldDB" id="A0ABD3ATZ1"/>
<evidence type="ECO:0000313" key="14">
    <source>
        <dbReference type="Proteomes" id="UP001630127"/>
    </source>
</evidence>
<keyword evidence="14" id="KW-1185">Reference proteome</keyword>
<keyword evidence="11" id="KW-0472">Membrane</keyword>
<evidence type="ECO:0000256" key="1">
    <source>
        <dbReference type="ARBA" id="ARBA00001971"/>
    </source>
</evidence>
<keyword evidence="7" id="KW-1133">Transmembrane helix</keyword>
<dbReference type="GO" id="GO:0016020">
    <property type="term" value="C:membrane"/>
    <property type="evidence" value="ECO:0007669"/>
    <property type="project" value="UniProtKB-SubCell"/>
</dbReference>
<dbReference type="Pfam" id="PF00067">
    <property type="entry name" value="p450"/>
    <property type="match status" value="1"/>
</dbReference>
<evidence type="ECO:0000256" key="10">
    <source>
        <dbReference type="ARBA" id="ARBA00023033"/>
    </source>
</evidence>
<keyword evidence="8" id="KW-0560">Oxidoreductase</keyword>
<evidence type="ECO:0000256" key="11">
    <source>
        <dbReference type="ARBA" id="ARBA00023136"/>
    </source>
</evidence>
<dbReference type="GO" id="GO:0046872">
    <property type="term" value="F:metal ion binding"/>
    <property type="evidence" value="ECO:0007669"/>
    <property type="project" value="UniProtKB-KW"/>
</dbReference>
<dbReference type="InterPro" id="IPR001128">
    <property type="entry name" value="Cyt_P450"/>
</dbReference>
<keyword evidence="4" id="KW-0349">Heme</keyword>
<dbReference type="EMBL" id="JBJUIK010000002">
    <property type="protein sequence ID" value="KAL3534447.1"/>
    <property type="molecule type" value="Genomic_DNA"/>
</dbReference>
<protein>
    <submittedName>
        <fullName evidence="13">Uncharacterized protein</fullName>
    </submittedName>
</protein>
<name>A0ABD3ATZ1_9GENT</name>
<dbReference type="PANTHER" id="PTHR47953:SF19">
    <property type="entry name" value="OS06G0641600 PROTEIN"/>
    <property type="match status" value="1"/>
</dbReference>
<evidence type="ECO:0000256" key="6">
    <source>
        <dbReference type="ARBA" id="ARBA00022723"/>
    </source>
</evidence>
<proteinExistence type="inferred from homology"/>
<gene>
    <name evidence="13" type="ORF">ACH5RR_002908</name>
</gene>
<comment type="similarity">
    <text evidence="3">Belongs to the cytochrome P450 family.</text>
</comment>
<evidence type="ECO:0000256" key="3">
    <source>
        <dbReference type="ARBA" id="ARBA00010617"/>
    </source>
</evidence>
<keyword evidence="6" id="KW-0479">Metal-binding</keyword>
<feature type="region of interest" description="Disordered" evidence="12">
    <location>
        <begin position="66"/>
        <end position="105"/>
    </location>
</feature>